<dbReference type="Gene3D" id="1.20.120.450">
    <property type="entry name" value="dinb family like domain"/>
    <property type="match status" value="1"/>
</dbReference>
<dbReference type="Pfam" id="PF09351">
    <property type="entry name" value="DUF1993"/>
    <property type="match status" value="1"/>
</dbReference>
<dbReference type="Proteomes" id="UP000197783">
    <property type="component" value="Unassembled WGS sequence"/>
</dbReference>
<dbReference type="AlphaFoldDB" id="A0A245ZM83"/>
<dbReference type="InterPro" id="IPR018531">
    <property type="entry name" value="DUF1993"/>
</dbReference>
<dbReference type="InterPro" id="IPR034660">
    <property type="entry name" value="DinB/YfiT-like"/>
</dbReference>
<dbReference type="RefSeq" id="WP_088333542.1">
    <property type="nucleotide sequence ID" value="NZ_NBBJ01000002.1"/>
</dbReference>
<dbReference type="PANTHER" id="PTHR36922">
    <property type="entry name" value="BLL2446 PROTEIN"/>
    <property type="match status" value="1"/>
</dbReference>
<accession>A0A245ZM83</accession>
<protein>
    <recommendedName>
        <fullName evidence="3">DUF1993 domain-containing protein</fullName>
    </recommendedName>
</protein>
<reference evidence="1 2" key="1">
    <citation type="submission" date="2017-03" db="EMBL/GenBank/DDBJ databases">
        <title>Genome sequence of Sphingomonas mucosissima DSM 17494.</title>
        <authorList>
            <person name="Poehlein A."/>
            <person name="Wuebbeler J.H."/>
            <person name="Steinbuechel A."/>
            <person name="Daniel R."/>
        </authorList>
    </citation>
    <scope>NUCLEOTIDE SEQUENCE [LARGE SCALE GENOMIC DNA]</scope>
    <source>
        <strain evidence="1 2">DSM 17494</strain>
    </source>
</reference>
<dbReference type="EMBL" id="NBBJ01000002">
    <property type="protein sequence ID" value="OWK30860.1"/>
    <property type="molecule type" value="Genomic_DNA"/>
</dbReference>
<dbReference type="PANTHER" id="PTHR36922:SF1">
    <property type="entry name" value="DUF1993 DOMAIN-CONTAINING PROTEIN"/>
    <property type="match status" value="1"/>
</dbReference>
<keyword evidence="2" id="KW-1185">Reference proteome</keyword>
<organism evidence="1 2">
    <name type="scientific">Sphingomonas mucosissima</name>
    <dbReference type="NCBI Taxonomy" id="370959"/>
    <lineage>
        <taxon>Bacteria</taxon>
        <taxon>Pseudomonadati</taxon>
        <taxon>Pseudomonadota</taxon>
        <taxon>Alphaproteobacteria</taxon>
        <taxon>Sphingomonadales</taxon>
        <taxon>Sphingomonadaceae</taxon>
        <taxon>Sphingomonas</taxon>
    </lineage>
</organism>
<evidence type="ECO:0000313" key="1">
    <source>
        <dbReference type="EMBL" id="OWK30860.1"/>
    </source>
</evidence>
<comment type="caution">
    <text evidence="1">The sequence shown here is derived from an EMBL/GenBank/DDBJ whole genome shotgun (WGS) entry which is preliminary data.</text>
</comment>
<dbReference type="SUPFAM" id="SSF109854">
    <property type="entry name" value="DinB/YfiT-like putative metalloenzymes"/>
    <property type="match status" value="1"/>
</dbReference>
<gene>
    <name evidence="1" type="ORF">SPMU_18500</name>
</gene>
<evidence type="ECO:0008006" key="3">
    <source>
        <dbReference type="Google" id="ProtNLM"/>
    </source>
</evidence>
<proteinExistence type="predicted"/>
<sequence>MTLPDLLVQTYVPMLGTMSNWLAKAEAQQPPIDAQALPAARLAPDMFPLATQVRFACRQALEGVFRLQGRDFSPLFDTLIEEGRNAGERPGTLADARARIDETLAAVEAAAAQPTAIEPTAPLEHALPNGMVLDLTAEQYARDWALPQFYFHVVTAYAILRAQGVDLGKVDYVAHMAPHIRPPAS</sequence>
<evidence type="ECO:0000313" key="2">
    <source>
        <dbReference type="Proteomes" id="UP000197783"/>
    </source>
</evidence>
<dbReference type="OrthoDB" id="338237at2"/>
<name>A0A245ZM83_9SPHN</name>